<dbReference type="InterPro" id="IPR006665">
    <property type="entry name" value="OmpA-like"/>
</dbReference>
<evidence type="ECO:0000313" key="9">
    <source>
        <dbReference type="Proteomes" id="UP000243197"/>
    </source>
</evidence>
<keyword evidence="9" id="KW-1185">Reference proteome</keyword>
<gene>
    <name evidence="8" type="ORF">JBKA6_0842</name>
</gene>
<dbReference type="Pfam" id="PF07676">
    <property type="entry name" value="PD40"/>
    <property type="match status" value="3"/>
</dbReference>
<organism evidence="8 9">
    <name type="scientific">Ichthyobacterium seriolicida</name>
    <dbReference type="NCBI Taxonomy" id="242600"/>
    <lineage>
        <taxon>Bacteria</taxon>
        <taxon>Pseudomonadati</taxon>
        <taxon>Bacteroidota</taxon>
        <taxon>Flavobacteriia</taxon>
        <taxon>Flavobacteriales</taxon>
        <taxon>Ichthyobacteriaceae</taxon>
        <taxon>Ichthyobacterium</taxon>
    </lineage>
</organism>
<evidence type="ECO:0000313" key="8">
    <source>
        <dbReference type="EMBL" id="BAV94855.1"/>
    </source>
</evidence>
<proteinExistence type="predicted"/>
<dbReference type="PROSITE" id="PS50005">
    <property type="entry name" value="TPR"/>
    <property type="match status" value="1"/>
</dbReference>
<dbReference type="AlphaFoldDB" id="A0A1J1DY93"/>
<evidence type="ECO:0000259" key="7">
    <source>
        <dbReference type="PROSITE" id="PS51123"/>
    </source>
</evidence>
<comment type="subcellular location">
    <subcellularLocation>
        <location evidence="1">Cell outer membrane</location>
    </subcellularLocation>
</comment>
<dbReference type="SUPFAM" id="SSF82171">
    <property type="entry name" value="DPP6 N-terminal domain-like"/>
    <property type="match status" value="1"/>
</dbReference>
<sequence>MSSFKSKNDKAAIYYVTKVIKADKNDRGAYILRGDIFRGVKQSQKAIEDYQDALKIKDSHDVYYKLALAFFDSSQYIQAKDTFEKYLSVAPNNVKIRNKVDNYLKSCDFAIEEKNNQKDFKLRNLEDINTQHSEYHPVISIDNKQLIYTIAKKKNGIFQEDFYMSKKIDDKWQVGVPLSKNLNTLNNEGAHCISADGKYLFFTGCNKIDGYGSCDLYLSVKTKGGWSKPSNLGMVINTKYWEGHPSISSDGKTLYFSSSRPGGQGQRDIWSSVFDGNSWAEPKNIKELNSSGDETAPFIHIDDQTLYFSSDGWVGMGRSDFFMSKKDDDNVFKTPKNLGFSINSPYDEYSLVIGNDGVTGYLSSDFLSNNKGEMDIYEFTLPQEYTAKKMGYLKGTISSENMHTLEDVQISISNLDDNNPVNNISFAEDDGNYLAILPSDKRYGLQVMAKDHLIHSETFDFMLDTIVEVEKNIELKLLEKGNSILLNNIYFDTNKWDLKESSITELNKATHFLNINPEIKVEIIGHTDSVGNDRDNLLLSERRAESVYLELIKKGIDKVRLTHKGFGAQKPISDNQTERGRKQNRRIELKIR</sequence>
<dbReference type="InterPro" id="IPR050330">
    <property type="entry name" value="Bact_OuterMem_StrucFunc"/>
</dbReference>
<dbReference type="EMBL" id="AP014564">
    <property type="protein sequence ID" value="BAV94855.1"/>
    <property type="molecule type" value="Genomic_DNA"/>
</dbReference>
<keyword evidence="2 5" id="KW-0472">Membrane</keyword>
<dbReference type="InterPro" id="IPR006664">
    <property type="entry name" value="OMP_bac"/>
</dbReference>
<dbReference type="GO" id="GO:0009279">
    <property type="term" value="C:cell outer membrane"/>
    <property type="evidence" value="ECO:0007669"/>
    <property type="project" value="UniProtKB-SubCell"/>
</dbReference>
<evidence type="ECO:0000256" key="4">
    <source>
        <dbReference type="PROSITE-ProRule" id="PRU00339"/>
    </source>
</evidence>
<dbReference type="InterPro" id="IPR019734">
    <property type="entry name" value="TPR_rpt"/>
</dbReference>
<dbReference type="InterPro" id="IPR011990">
    <property type="entry name" value="TPR-like_helical_dom_sf"/>
</dbReference>
<keyword evidence="3" id="KW-0998">Cell outer membrane</keyword>
<keyword evidence="4" id="KW-0802">TPR repeat</keyword>
<evidence type="ECO:0000256" key="6">
    <source>
        <dbReference type="SAM" id="MobiDB-lite"/>
    </source>
</evidence>
<feature type="repeat" description="TPR" evidence="4">
    <location>
        <begin position="60"/>
        <end position="93"/>
    </location>
</feature>
<evidence type="ECO:0000256" key="3">
    <source>
        <dbReference type="ARBA" id="ARBA00023237"/>
    </source>
</evidence>
<dbReference type="PANTHER" id="PTHR30329">
    <property type="entry name" value="STATOR ELEMENT OF FLAGELLAR MOTOR COMPLEX"/>
    <property type="match status" value="1"/>
</dbReference>
<dbReference type="Proteomes" id="UP000243197">
    <property type="component" value="Chromosome"/>
</dbReference>
<dbReference type="PANTHER" id="PTHR30329:SF21">
    <property type="entry name" value="LIPOPROTEIN YIAD-RELATED"/>
    <property type="match status" value="1"/>
</dbReference>
<dbReference type="PROSITE" id="PS01068">
    <property type="entry name" value="OMPA_1"/>
    <property type="match status" value="1"/>
</dbReference>
<dbReference type="InterPro" id="IPR006690">
    <property type="entry name" value="OMPA-like_CS"/>
</dbReference>
<dbReference type="Gene3D" id="1.25.40.10">
    <property type="entry name" value="Tetratricopeptide repeat domain"/>
    <property type="match status" value="1"/>
</dbReference>
<evidence type="ECO:0000256" key="5">
    <source>
        <dbReference type="PROSITE-ProRule" id="PRU00473"/>
    </source>
</evidence>
<dbReference type="Pfam" id="PF13181">
    <property type="entry name" value="TPR_8"/>
    <property type="match status" value="2"/>
</dbReference>
<feature type="region of interest" description="Disordered" evidence="6">
    <location>
        <begin position="567"/>
        <end position="592"/>
    </location>
</feature>
<dbReference type="Pfam" id="PF00691">
    <property type="entry name" value="OmpA"/>
    <property type="match status" value="1"/>
</dbReference>
<dbReference type="SUPFAM" id="SSF48452">
    <property type="entry name" value="TPR-like"/>
    <property type="match status" value="1"/>
</dbReference>
<name>A0A1J1DY93_9FLAO</name>
<dbReference type="KEGG" id="ise:JBKA6_0842"/>
<dbReference type="PROSITE" id="PS51123">
    <property type="entry name" value="OMPA_2"/>
    <property type="match status" value="1"/>
</dbReference>
<accession>A0A1J1DY93</accession>
<dbReference type="InterPro" id="IPR011042">
    <property type="entry name" value="6-blade_b-propeller_TolB-like"/>
</dbReference>
<dbReference type="SMART" id="SM00028">
    <property type="entry name" value="TPR"/>
    <property type="match status" value="2"/>
</dbReference>
<reference evidence="8 9" key="1">
    <citation type="submission" date="2014-03" db="EMBL/GenBank/DDBJ databases">
        <title>complete genome sequence of Flavobacteriaceae bacterium JBKA-6.</title>
        <authorList>
            <person name="Takano T."/>
            <person name="Nakamura Y."/>
            <person name="Takuma S."/>
            <person name="Yasuike M."/>
            <person name="Matsuyama T."/>
            <person name="Sakai T."/>
            <person name="Fujiwara A."/>
            <person name="Kimoto K."/>
            <person name="Fukuda Y."/>
            <person name="Kondo H."/>
            <person name="Hirono I."/>
            <person name="Nakayasu C."/>
        </authorList>
    </citation>
    <scope>NUCLEOTIDE SEQUENCE [LARGE SCALE GENOMIC DNA]</scope>
    <source>
        <strain evidence="8 9">JBKA-6</strain>
    </source>
</reference>
<feature type="compositionally biased region" description="Basic and acidic residues" evidence="6">
    <location>
        <begin position="576"/>
        <end position="592"/>
    </location>
</feature>
<dbReference type="InterPro" id="IPR036737">
    <property type="entry name" value="OmpA-like_sf"/>
</dbReference>
<evidence type="ECO:0000256" key="2">
    <source>
        <dbReference type="ARBA" id="ARBA00023136"/>
    </source>
</evidence>
<dbReference type="Gene3D" id="2.120.10.30">
    <property type="entry name" value="TolB, C-terminal domain"/>
    <property type="match status" value="1"/>
</dbReference>
<feature type="domain" description="OmpA-like" evidence="7">
    <location>
        <begin position="478"/>
        <end position="592"/>
    </location>
</feature>
<dbReference type="Gene3D" id="3.30.1330.60">
    <property type="entry name" value="OmpA-like domain"/>
    <property type="match status" value="1"/>
</dbReference>
<dbReference type="PRINTS" id="PR01021">
    <property type="entry name" value="OMPADOMAIN"/>
</dbReference>
<dbReference type="InterPro" id="IPR011659">
    <property type="entry name" value="WD40"/>
</dbReference>
<dbReference type="CDD" id="cd07185">
    <property type="entry name" value="OmpA_C-like"/>
    <property type="match status" value="1"/>
</dbReference>
<evidence type="ECO:0000256" key="1">
    <source>
        <dbReference type="ARBA" id="ARBA00004442"/>
    </source>
</evidence>
<protein>
    <submittedName>
        <fullName evidence="8">OmpA domain protein</fullName>
    </submittedName>
</protein>
<dbReference type="SUPFAM" id="SSF103088">
    <property type="entry name" value="OmpA-like"/>
    <property type="match status" value="1"/>
</dbReference>